<dbReference type="OrthoDB" id="2609634at2"/>
<sequence>MTDGGTLVNTVLMRKIISASVSGTLFAILLGLTVPNPWGDISSITDYFFAFSIATPAYLMYSFPVILIYGVPTSIISDKIGEFLSGKTNNGKVEVIISGILHILFGLILHFYSLGVAILFFITDRLLQRNKKEYYWLHSIRSLAIPCTVWVSCMGIVYLENIFFN</sequence>
<feature type="transmembrane region" description="Helical" evidence="1">
    <location>
        <begin position="16"/>
        <end position="35"/>
    </location>
</feature>
<protein>
    <submittedName>
        <fullName evidence="2">Uncharacterized protein</fullName>
    </submittedName>
</protein>
<gene>
    <name evidence="2" type="ORF">D8M04_04295</name>
</gene>
<evidence type="ECO:0000313" key="3">
    <source>
        <dbReference type="Proteomes" id="UP000270219"/>
    </source>
</evidence>
<keyword evidence="3" id="KW-1185">Reference proteome</keyword>
<evidence type="ECO:0000256" key="1">
    <source>
        <dbReference type="SAM" id="Phobius"/>
    </source>
</evidence>
<dbReference type="AlphaFoldDB" id="A0A498DG12"/>
<keyword evidence="1" id="KW-0472">Membrane</keyword>
<dbReference type="RefSeq" id="WP_121521639.1">
    <property type="nucleotide sequence ID" value="NZ_RCHR01000001.1"/>
</dbReference>
<accession>A0A498DG12</accession>
<feature type="transmembrane region" description="Helical" evidence="1">
    <location>
        <begin position="47"/>
        <end position="75"/>
    </location>
</feature>
<comment type="caution">
    <text evidence="2">The sequence shown here is derived from an EMBL/GenBank/DDBJ whole genome shotgun (WGS) entry which is preliminary data.</text>
</comment>
<name>A0A498DG12_9BACI</name>
<keyword evidence="1" id="KW-1133">Transmembrane helix</keyword>
<feature type="transmembrane region" description="Helical" evidence="1">
    <location>
        <begin position="143"/>
        <end position="164"/>
    </location>
</feature>
<proteinExistence type="predicted"/>
<evidence type="ECO:0000313" key="2">
    <source>
        <dbReference type="EMBL" id="RLL48485.1"/>
    </source>
</evidence>
<dbReference type="Proteomes" id="UP000270219">
    <property type="component" value="Unassembled WGS sequence"/>
</dbReference>
<keyword evidence="1" id="KW-0812">Transmembrane</keyword>
<reference evidence="2 3" key="1">
    <citation type="submission" date="2018-10" db="EMBL/GenBank/DDBJ databases">
        <title>Oceanobacillus sp. YLB-02 draft genome.</title>
        <authorList>
            <person name="Yu L."/>
        </authorList>
    </citation>
    <scope>NUCLEOTIDE SEQUENCE [LARGE SCALE GENOMIC DNA]</scope>
    <source>
        <strain evidence="2 3">YLB-02</strain>
    </source>
</reference>
<organism evidence="2 3">
    <name type="scientific">Oceanobacillus piezotolerans</name>
    <dbReference type="NCBI Taxonomy" id="2448030"/>
    <lineage>
        <taxon>Bacteria</taxon>
        <taxon>Bacillati</taxon>
        <taxon>Bacillota</taxon>
        <taxon>Bacilli</taxon>
        <taxon>Bacillales</taxon>
        <taxon>Bacillaceae</taxon>
        <taxon>Oceanobacillus</taxon>
    </lineage>
</organism>
<feature type="transmembrane region" description="Helical" evidence="1">
    <location>
        <begin position="95"/>
        <end position="122"/>
    </location>
</feature>
<dbReference type="EMBL" id="RCHR01000001">
    <property type="protein sequence ID" value="RLL48485.1"/>
    <property type="molecule type" value="Genomic_DNA"/>
</dbReference>